<accession>A0A1M7ZFJ4</accession>
<gene>
    <name evidence="7" type="ORF">SAMN02745172_01478</name>
</gene>
<comment type="similarity">
    <text evidence="1">Belongs to the LysR transcriptional regulatory family.</text>
</comment>
<keyword evidence="8" id="KW-1185">Reference proteome</keyword>
<dbReference type="SUPFAM" id="SSF53850">
    <property type="entry name" value="Periplasmic binding protein-like II"/>
    <property type="match status" value="1"/>
</dbReference>
<proteinExistence type="inferred from homology"/>
<dbReference type="GO" id="GO:0003700">
    <property type="term" value="F:DNA-binding transcription factor activity"/>
    <property type="evidence" value="ECO:0007669"/>
    <property type="project" value="InterPro"/>
</dbReference>
<keyword evidence="3" id="KW-0238">DNA-binding</keyword>
<dbReference type="InterPro" id="IPR036388">
    <property type="entry name" value="WH-like_DNA-bd_sf"/>
</dbReference>
<evidence type="ECO:0000313" key="7">
    <source>
        <dbReference type="EMBL" id="SHO63612.1"/>
    </source>
</evidence>
<evidence type="ECO:0000259" key="6">
    <source>
        <dbReference type="PROSITE" id="PS50931"/>
    </source>
</evidence>
<dbReference type="CDD" id="cd08411">
    <property type="entry name" value="PBP2_OxyR"/>
    <property type="match status" value="1"/>
</dbReference>
<evidence type="ECO:0000256" key="5">
    <source>
        <dbReference type="ARBA" id="ARBA00023163"/>
    </source>
</evidence>
<dbReference type="InterPro" id="IPR000847">
    <property type="entry name" value="LysR_HTH_N"/>
</dbReference>
<dbReference type="PANTHER" id="PTHR30346:SF26">
    <property type="entry name" value="HYDROGEN PEROXIDE-INDUCIBLE GENES ACTIVATOR"/>
    <property type="match status" value="1"/>
</dbReference>
<evidence type="ECO:0000313" key="8">
    <source>
        <dbReference type="Proteomes" id="UP000186406"/>
    </source>
</evidence>
<dbReference type="InterPro" id="IPR005119">
    <property type="entry name" value="LysR_subst-bd"/>
</dbReference>
<dbReference type="OrthoDB" id="9775392at2"/>
<dbReference type="Proteomes" id="UP000186406">
    <property type="component" value="Unassembled WGS sequence"/>
</dbReference>
<name>A0A1M7ZFJ4_9HYPH</name>
<dbReference type="GO" id="GO:0003677">
    <property type="term" value="F:DNA binding"/>
    <property type="evidence" value="ECO:0007669"/>
    <property type="project" value="UniProtKB-KW"/>
</dbReference>
<dbReference type="RefSeq" id="WP_073626988.1">
    <property type="nucleotide sequence ID" value="NZ_FRXO01000002.1"/>
</dbReference>
<dbReference type="SUPFAM" id="SSF46785">
    <property type="entry name" value="Winged helix' DNA-binding domain"/>
    <property type="match status" value="1"/>
</dbReference>
<evidence type="ECO:0000256" key="1">
    <source>
        <dbReference type="ARBA" id="ARBA00009437"/>
    </source>
</evidence>
<dbReference type="Pfam" id="PF03466">
    <property type="entry name" value="LysR_substrate"/>
    <property type="match status" value="1"/>
</dbReference>
<dbReference type="Gene3D" id="3.40.190.10">
    <property type="entry name" value="Periplasmic binding protein-like II"/>
    <property type="match status" value="2"/>
</dbReference>
<sequence length="322" mass="34828">MSALPTIRQMQYFVALAEHRSFSRAAEICHVTQSTLSAAIRAFEEVMEADLVDRSSRVVALTAAGEAVLQRVRGILADTEALVGLARPAGAPLSGKMRLGVIPSIAPFLLPRALPSLREAYPALKLHLREDLTRGLIEDLREGRLDVILIAFPYAADNLEIEPLGEDRFFFVSAREHPLARRGAVRPADLGDEPLLLLEDGHCLRQHVLSAVGDGVLREQQDIRASSLTTLVQMVDNGLGVTLLPKVAIEGGVTAGTDLSIVPYDDPRAARTLALAWRRRSSRSEEFRALARHLSGFVGPHASSAAQPPARRPAAVTVARAS</sequence>
<dbReference type="EMBL" id="FRXO01000002">
    <property type="protein sequence ID" value="SHO63612.1"/>
    <property type="molecule type" value="Genomic_DNA"/>
</dbReference>
<keyword evidence="4" id="KW-0010">Activator</keyword>
<dbReference type="Gene3D" id="1.10.10.10">
    <property type="entry name" value="Winged helix-like DNA-binding domain superfamily/Winged helix DNA-binding domain"/>
    <property type="match status" value="1"/>
</dbReference>
<keyword evidence="5" id="KW-0804">Transcription</keyword>
<dbReference type="AlphaFoldDB" id="A0A1M7ZFJ4"/>
<dbReference type="FunFam" id="1.10.10.10:FF:000001">
    <property type="entry name" value="LysR family transcriptional regulator"/>
    <property type="match status" value="1"/>
</dbReference>
<dbReference type="PANTHER" id="PTHR30346">
    <property type="entry name" value="TRANSCRIPTIONAL DUAL REGULATOR HCAR-RELATED"/>
    <property type="match status" value="1"/>
</dbReference>
<dbReference type="InterPro" id="IPR036390">
    <property type="entry name" value="WH_DNA-bd_sf"/>
</dbReference>
<protein>
    <submittedName>
        <fullName evidence="7">LysR family transcriptional regulator, hydrogen peroxide-inducible genes activator</fullName>
    </submittedName>
</protein>
<evidence type="ECO:0000256" key="2">
    <source>
        <dbReference type="ARBA" id="ARBA00023015"/>
    </source>
</evidence>
<dbReference type="GO" id="GO:0032993">
    <property type="term" value="C:protein-DNA complex"/>
    <property type="evidence" value="ECO:0007669"/>
    <property type="project" value="TreeGrafter"/>
</dbReference>
<feature type="domain" description="HTH lysR-type" evidence="6">
    <location>
        <begin position="5"/>
        <end position="62"/>
    </location>
</feature>
<dbReference type="STRING" id="1123029.SAMN02745172_01478"/>
<reference evidence="7 8" key="1">
    <citation type="submission" date="2016-12" db="EMBL/GenBank/DDBJ databases">
        <authorList>
            <person name="Song W.-J."/>
            <person name="Kurnit D.M."/>
        </authorList>
    </citation>
    <scope>NUCLEOTIDE SEQUENCE [LARGE SCALE GENOMIC DNA]</scope>
    <source>
        <strain evidence="7 8">DSM 19599</strain>
    </source>
</reference>
<dbReference type="PROSITE" id="PS50931">
    <property type="entry name" value="HTH_LYSR"/>
    <property type="match status" value="1"/>
</dbReference>
<organism evidence="7 8">
    <name type="scientific">Pseudoxanthobacter soli DSM 19599</name>
    <dbReference type="NCBI Taxonomy" id="1123029"/>
    <lineage>
        <taxon>Bacteria</taxon>
        <taxon>Pseudomonadati</taxon>
        <taxon>Pseudomonadota</taxon>
        <taxon>Alphaproteobacteria</taxon>
        <taxon>Hyphomicrobiales</taxon>
        <taxon>Segnochrobactraceae</taxon>
        <taxon>Pseudoxanthobacter</taxon>
    </lineage>
</organism>
<keyword evidence="2" id="KW-0805">Transcription regulation</keyword>
<evidence type="ECO:0000256" key="3">
    <source>
        <dbReference type="ARBA" id="ARBA00023125"/>
    </source>
</evidence>
<dbReference type="Pfam" id="PF00126">
    <property type="entry name" value="HTH_1"/>
    <property type="match status" value="1"/>
</dbReference>
<evidence type="ECO:0000256" key="4">
    <source>
        <dbReference type="ARBA" id="ARBA00023159"/>
    </source>
</evidence>